<accession>A0A917SJJ0</accession>
<dbReference type="SUPFAM" id="SSF53697">
    <property type="entry name" value="SIS domain"/>
    <property type="match status" value="1"/>
</dbReference>
<sequence length="346" mass="36627">MPFFDDSLLDDRDALAAADPMLRRLAQAGARIRTEAEQATDALAAVSELSRPRAVIVAGAEARLVRALLEPTCPVPFLAWPRHGLPGWVGALDLVVVLATDGADADLIATAHQARRRGSQLIIACPQPSAIADEVGGRDTIMIPTRTGDVLAAAVVMLAALHRMQLGPQVDPESVAAAFDRVAEDCSPFLDVSENPAKDIALGLAEAQPLVWGGSVLAGRASRRVAEALRAASGRIALAADSSELLAVLGGVAPKDLFDDPFEDPQPEERRPALVILDDGTGDQLTLRAQYALRDVAERADIRVCPVTFGSGGDLDRYAGLLQTGLYAAVYLALGLRRTVWQDDPL</sequence>
<evidence type="ECO:0000256" key="2">
    <source>
        <dbReference type="ARBA" id="ARBA00023235"/>
    </source>
</evidence>
<dbReference type="InterPro" id="IPR019490">
    <property type="entry name" value="Glu6P/Mann6P_isomerase_C"/>
</dbReference>
<evidence type="ECO:0000259" key="3">
    <source>
        <dbReference type="Pfam" id="PF10432"/>
    </source>
</evidence>
<dbReference type="InterPro" id="IPR046348">
    <property type="entry name" value="SIS_dom_sf"/>
</dbReference>
<dbReference type="EMBL" id="BMMZ01000017">
    <property type="protein sequence ID" value="GGL81810.1"/>
    <property type="molecule type" value="Genomic_DNA"/>
</dbReference>
<gene>
    <name evidence="4" type="ORF">GCM10011575_45130</name>
</gene>
<dbReference type="Proteomes" id="UP000613840">
    <property type="component" value="Unassembled WGS sequence"/>
</dbReference>
<comment type="similarity">
    <text evidence="1">Belongs to the PGI/PMI family.</text>
</comment>
<dbReference type="GO" id="GO:1901135">
    <property type="term" value="P:carbohydrate derivative metabolic process"/>
    <property type="evidence" value="ECO:0007669"/>
    <property type="project" value="InterPro"/>
</dbReference>
<dbReference type="GO" id="GO:0005975">
    <property type="term" value="P:carbohydrate metabolic process"/>
    <property type="evidence" value="ECO:0007669"/>
    <property type="project" value="InterPro"/>
</dbReference>
<keyword evidence="5" id="KW-1185">Reference proteome</keyword>
<keyword evidence="2 4" id="KW-0413">Isomerase</keyword>
<organism evidence="4 5">
    <name type="scientific">Microlunatus endophyticus</name>
    <dbReference type="NCBI Taxonomy" id="1716077"/>
    <lineage>
        <taxon>Bacteria</taxon>
        <taxon>Bacillati</taxon>
        <taxon>Actinomycetota</taxon>
        <taxon>Actinomycetes</taxon>
        <taxon>Propionibacteriales</taxon>
        <taxon>Propionibacteriaceae</taxon>
        <taxon>Microlunatus</taxon>
    </lineage>
</organism>
<name>A0A917SJJ0_9ACTN</name>
<evidence type="ECO:0000256" key="1">
    <source>
        <dbReference type="ARBA" id="ARBA00010523"/>
    </source>
</evidence>
<dbReference type="GO" id="GO:0004347">
    <property type="term" value="F:glucose-6-phosphate isomerase activity"/>
    <property type="evidence" value="ECO:0007669"/>
    <property type="project" value="InterPro"/>
</dbReference>
<proteinExistence type="inferred from homology"/>
<dbReference type="RefSeq" id="WP_188898098.1">
    <property type="nucleotide sequence ID" value="NZ_BMMZ01000017.1"/>
</dbReference>
<evidence type="ECO:0000313" key="5">
    <source>
        <dbReference type="Proteomes" id="UP000613840"/>
    </source>
</evidence>
<dbReference type="Gene3D" id="3.40.50.10490">
    <property type="entry name" value="Glucose-6-phosphate isomerase like protein, domain 1"/>
    <property type="match status" value="1"/>
</dbReference>
<dbReference type="GO" id="GO:0004476">
    <property type="term" value="F:mannose-6-phosphate isomerase activity"/>
    <property type="evidence" value="ECO:0007669"/>
    <property type="project" value="InterPro"/>
</dbReference>
<dbReference type="Pfam" id="PF10432">
    <property type="entry name" value="bact-PGI_C"/>
    <property type="match status" value="1"/>
</dbReference>
<dbReference type="AlphaFoldDB" id="A0A917SJJ0"/>
<comment type="caution">
    <text evidence="4">The sequence shown here is derived from an EMBL/GenBank/DDBJ whole genome shotgun (WGS) entry which is preliminary data.</text>
</comment>
<reference evidence="4" key="1">
    <citation type="journal article" date="2014" name="Int. J. Syst. Evol. Microbiol.">
        <title>Complete genome sequence of Corynebacterium casei LMG S-19264T (=DSM 44701T), isolated from a smear-ripened cheese.</title>
        <authorList>
            <consortium name="US DOE Joint Genome Institute (JGI-PGF)"/>
            <person name="Walter F."/>
            <person name="Albersmeier A."/>
            <person name="Kalinowski J."/>
            <person name="Ruckert C."/>
        </authorList>
    </citation>
    <scope>NUCLEOTIDE SEQUENCE</scope>
    <source>
        <strain evidence="4">CGMCC 4.7306</strain>
    </source>
</reference>
<feature type="domain" description="Bifunctional glucose-6-phosphate/mannose-6-phosphate isomerase C-terminal" evidence="3">
    <location>
        <begin position="194"/>
        <end position="334"/>
    </location>
</feature>
<reference evidence="4" key="2">
    <citation type="submission" date="2020-09" db="EMBL/GenBank/DDBJ databases">
        <authorList>
            <person name="Sun Q."/>
            <person name="Zhou Y."/>
        </authorList>
    </citation>
    <scope>NUCLEOTIDE SEQUENCE</scope>
    <source>
        <strain evidence="4">CGMCC 4.7306</strain>
    </source>
</reference>
<protein>
    <submittedName>
        <fullName evidence="4">Bifunctional glucose-6-phosphate/mannose-6-phosphate isomerase</fullName>
    </submittedName>
</protein>
<dbReference type="GO" id="GO:0097367">
    <property type="term" value="F:carbohydrate derivative binding"/>
    <property type="evidence" value="ECO:0007669"/>
    <property type="project" value="InterPro"/>
</dbReference>
<evidence type="ECO:0000313" key="4">
    <source>
        <dbReference type="EMBL" id="GGL81810.1"/>
    </source>
</evidence>